<organism evidence="2 3">
    <name type="scientific">Anabarilius grahami</name>
    <name type="common">Kanglang fish</name>
    <name type="synonym">Barilius grahami</name>
    <dbReference type="NCBI Taxonomy" id="495550"/>
    <lineage>
        <taxon>Eukaryota</taxon>
        <taxon>Metazoa</taxon>
        <taxon>Chordata</taxon>
        <taxon>Craniata</taxon>
        <taxon>Vertebrata</taxon>
        <taxon>Euteleostomi</taxon>
        <taxon>Actinopterygii</taxon>
        <taxon>Neopterygii</taxon>
        <taxon>Teleostei</taxon>
        <taxon>Ostariophysi</taxon>
        <taxon>Cypriniformes</taxon>
        <taxon>Xenocyprididae</taxon>
        <taxon>Xenocypridinae</taxon>
        <taxon>Xenocypridinae incertae sedis</taxon>
        <taxon>Anabarilius</taxon>
    </lineage>
</organism>
<evidence type="ECO:0000313" key="2">
    <source>
        <dbReference type="EMBL" id="ROL53714.1"/>
    </source>
</evidence>
<gene>
    <name evidence="2" type="ORF">DPX16_2435</name>
</gene>
<comment type="caution">
    <text evidence="2">The sequence shown here is derived from an EMBL/GenBank/DDBJ whole genome shotgun (WGS) entry which is preliminary data.</text>
</comment>
<dbReference type="AlphaFoldDB" id="A0A3N0Z652"/>
<evidence type="ECO:0000256" key="1">
    <source>
        <dbReference type="SAM" id="MobiDB-lite"/>
    </source>
</evidence>
<feature type="compositionally biased region" description="Acidic residues" evidence="1">
    <location>
        <begin position="107"/>
        <end position="116"/>
    </location>
</feature>
<sequence length="152" mass="16692">MAEEREPPPLSAASHTEPQDGEDLFVMEASPASPEDVSTSSNGPKPEQIFLDEDPDDLFAEATEEVSLDSPERQPILSDGPSPAITPVTPTIMIAPRLDVGAFDRSPDEDEDEEEGRDTFDMQISVSDPEKVGLEKIPVRCGEEKRSLWDRI</sequence>
<accession>A0A3N0Z652</accession>
<protein>
    <submittedName>
        <fullName evidence="2">Sorting nexin-2</fullName>
    </submittedName>
</protein>
<feature type="region of interest" description="Disordered" evidence="1">
    <location>
        <begin position="1"/>
        <end position="131"/>
    </location>
</feature>
<dbReference type="OrthoDB" id="8959511at2759"/>
<dbReference type="GO" id="GO:0006886">
    <property type="term" value="P:intracellular protein transport"/>
    <property type="evidence" value="ECO:0007669"/>
    <property type="project" value="InterPro"/>
</dbReference>
<reference evidence="2 3" key="1">
    <citation type="submission" date="2018-10" db="EMBL/GenBank/DDBJ databases">
        <title>Genome assembly for a Yunnan-Guizhou Plateau 3E fish, Anabarilius grahami (Regan), and its evolutionary and genetic applications.</title>
        <authorList>
            <person name="Jiang W."/>
        </authorList>
    </citation>
    <scope>NUCLEOTIDE SEQUENCE [LARGE SCALE GENOMIC DNA]</scope>
    <source>
        <strain evidence="2">AG-KIZ</strain>
        <tissue evidence="2">Muscle</tissue>
    </source>
</reference>
<feature type="compositionally biased region" description="Acidic residues" evidence="1">
    <location>
        <begin position="50"/>
        <end position="67"/>
    </location>
</feature>
<dbReference type="EMBL" id="RJVU01007774">
    <property type="protein sequence ID" value="ROL53714.1"/>
    <property type="molecule type" value="Genomic_DNA"/>
</dbReference>
<keyword evidence="3" id="KW-1185">Reference proteome</keyword>
<name>A0A3N0Z652_ANAGA</name>
<dbReference type="Proteomes" id="UP000281406">
    <property type="component" value="Unassembled WGS sequence"/>
</dbReference>
<proteinExistence type="predicted"/>
<evidence type="ECO:0000313" key="3">
    <source>
        <dbReference type="Proteomes" id="UP000281406"/>
    </source>
</evidence>